<dbReference type="InterPro" id="IPR011701">
    <property type="entry name" value="MFS"/>
</dbReference>
<comment type="caution">
    <text evidence="7">The sequence shown here is derived from an EMBL/GenBank/DDBJ whole genome shotgun (WGS) entry which is preliminary data.</text>
</comment>
<dbReference type="GO" id="GO:0005886">
    <property type="term" value="C:plasma membrane"/>
    <property type="evidence" value="ECO:0007669"/>
    <property type="project" value="UniProtKB-SubCell"/>
</dbReference>
<keyword evidence="8" id="KW-1185">Reference proteome</keyword>
<dbReference type="InterPro" id="IPR020846">
    <property type="entry name" value="MFS_dom"/>
</dbReference>
<feature type="transmembrane region" description="Helical" evidence="5">
    <location>
        <begin position="126"/>
        <end position="150"/>
    </location>
</feature>
<dbReference type="PROSITE" id="PS00216">
    <property type="entry name" value="SUGAR_TRANSPORT_1"/>
    <property type="match status" value="1"/>
</dbReference>
<feature type="transmembrane region" description="Helical" evidence="5">
    <location>
        <begin position="99"/>
        <end position="120"/>
    </location>
</feature>
<sequence length="455" mass="48425">MQEIRCVDRPVSDRCTVPPVTPDNTVSLGRRLWTMLVVLGFVGQLAWTVENMYLNVFVYDTISGNPDVIAAMVAASAVAATVATLTIGALSDRMGRRRAFIAGGYVVWGLSTAAFGLVSVDTVAEVAPFADAVVVAAVTVVALDCVMSFLGSGANDAAFQAWVTDVTRTENRGRVESVLAVMPLMSMLVVFGGFDWMTRDGQWSLFFLVIGLIIAVAGVVAWVFVRDRPVHDTGRPAGGYLTALVHGLRPSAVRANPGLYLALSAWCVWGISTQVFLPYLIIYLERYLKITGYALVLAVVLTGASAVTVLAGRIIDRVGKVRFLAPAIAVYAAGLLLMPLARGMVPVIGAGLVLMSGFMLVLAPVGALVRDYTPPGRAGHVQGLRMVFAILVPMIVGPWLGAAVIKGADERYEELGVVKHVPTPAIFLAAVAVLVLIVPPVLALRRRDARTKEAV</sequence>
<dbReference type="InterPro" id="IPR005829">
    <property type="entry name" value="Sugar_transporter_CS"/>
</dbReference>
<name>A0A4R4NRX5_9ACTN</name>
<proteinExistence type="predicted"/>
<dbReference type="Gene3D" id="1.20.1250.20">
    <property type="entry name" value="MFS general substrate transporter like domains"/>
    <property type="match status" value="1"/>
</dbReference>
<feature type="transmembrane region" description="Helical" evidence="5">
    <location>
        <begin position="32"/>
        <end position="49"/>
    </location>
</feature>
<feature type="transmembrane region" description="Helical" evidence="5">
    <location>
        <begin position="69"/>
        <end position="90"/>
    </location>
</feature>
<feature type="transmembrane region" description="Helical" evidence="5">
    <location>
        <begin position="259"/>
        <end position="284"/>
    </location>
</feature>
<evidence type="ECO:0000313" key="7">
    <source>
        <dbReference type="EMBL" id="TDC12135.1"/>
    </source>
</evidence>
<feature type="transmembrane region" description="Helical" evidence="5">
    <location>
        <begin position="290"/>
        <end position="311"/>
    </location>
</feature>
<dbReference type="InterPro" id="IPR036259">
    <property type="entry name" value="MFS_trans_sf"/>
</dbReference>
<feature type="transmembrane region" description="Helical" evidence="5">
    <location>
        <begin position="323"/>
        <end position="341"/>
    </location>
</feature>
<organism evidence="7 8">
    <name type="scientific">Actinomadura bangladeshensis</name>
    <dbReference type="NCBI Taxonomy" id="453573"/>
    <lineage>
        <taxon>Bacteria</taxon>
        <taxon>Bacillati</taxon>
        <taxon>Actinomycetota</taxon>
        <taxon>Actinomycetes</taxon>
        <taxon>Streptosporangiales</taxon>
        <taxon>Thermomonosporaceae</taxon>
        <taxon>Actinomadura</taxon>
    </lineage>
</organism>
<feature type="transmembrane region" description="Helical" evidence="5">
    <location>
        <begin position="178"/>
        <end position="197"/>
    </location>
</feature>
<evidence type="ECO:0000256" key="2">
    <source>
        <dbReference type="ARBA" id="ARBA00022692"/>
    </source>
</evidence>
<evidence type="ECO:0000256" key="4">
    <source>
        <dbReference type="ARBA" id="ARBA00023136"/>
    </source>
</evidence>
<dbReference type="PANTHER" id="PTHR23518">
    <property type="entry name" value="C-METHYLTRANSFERASE"/>
    <property type="match status" value="1"/>
</dbReference>
<dbReference type="Proteomes" id="UP000295431">
    <property type="component" value="Unassembled WGS sequence"/>
</dbReference>
<dbReference type="PROSITE" id="PS50850">
    <property type="entry name" value="MFS"/>
    <property type="match status" value="1"/>
</dbReference>
<protein>
    <submittedName>
        <fullName evidence="7">MFS transporter</fullName>
    </submittedName>
</protein>
<dbReference type="Pfam" id="PF07690">
    <property type="entry name" value="MFS_1"/>
    <property type="match status" value="1"/>
</dbReference>
<dbReference type="PANTHER" id="PTHR23518:SF2">
    <property type="entry name" value="MAJOR FACILITATOR SUPERFAMILY TRANSPORTER"/>
    <property type="match status" value="1"/>
</dbReference>
<evidence type="ECO:0000256" key="5">
    <source>
        <dbReference type="SAM" id="Phobius"/>
    </source>
</evidence>
<feature type="transmembrane region" description="Helical" evidence="5">
    <location>
        <begin position="386"/>
        <end position="405"/>
    </location>
</feature>
<evidence type="ECO:0000256" key="3">
    <source>
        <dbReference type="ARBA" id="ARBA00022989"/>
    </source>
</evidence>
<dbReference type="SUPFAM" id="SSF103473">
    <property type="entry name" value="MFS general substrate transporter"/>
    <property type="match status" value="1"/>
</dbReference>
<gene>
    <name evidence="7" type="ORF">E1284_24990</name>
</gene>
<keyword evidence="4 5" id="KW-0472">Membrane</keyword>
<evidence type="ECO:0000259" key="6">
    <source>
        <dbReference type="PROSITE" id="PS50850"/>
    </source>
</evidence>
<keyword evidence="3 5" id="KW-1133">Transmembrane helix</keyword>
<dbReference type="AlphaFoldDB" id="A0A4R4NRX5"/>
<feature type="transmembrane region" description="Helical" evidence="5">
    <location>
        <begin position="425"/>
        <end position="444"/>
    </location>
</feature>
<feature type="transmembrane region" description="Helical" evidence="5">
    <location>
        <begin position="347"/>
        <end position="365"/>
    </location>
</feature>
<feature type="transmembrane region" description="Helical" evidence="5">
    <location>
        <begin position="203"/>
        <end position="225"/>
    </location>
</feature>
<comment type="subcellular location">
    <subcellularLocation>
        <location evidence="1">Cell membrane</location>
        <topology evidence="1">Multi-pass membrane protein</topology>
    </subcellularLocation>
</comment>
<evidence type="ECO:0000313" key="8">
    <source>
        <dbReference type="Proteomes" id="UP000295431"/>
    </source>
</evidence>
<accession>A0A4R4NRX5</accession>
<evidence type="ECO:0000256" key="1">
    <source>
        <dbReference type="ARBA" id="ARBA00004651"/>
    </source>
</evidence>
<dbReference type="OrthoDB" id="9607at2"/>
<feature type="domain" description="Major facilitator superfamily (MFS) profile" evidence="6">
    <location>
        <begin position="32"/>
        <end position="447"/>
    </location>
</feature>
<dbReference type="GO" id="GO:0022857">
    <property type="term" value="F:transmembrane transporter activity"/>
    <property type="evidence" value="ECO:0007669"/>
    <property type="project" value="InterPro"/>
</dbReference>
<reference evidence="7 8" key="1">
    <citation type="submission" date="2019-03" db="EMBL/GenBank/DDBJ databases">
        <title>Draft genome sequences of novel Actinobacteria.</title>
        <authorList>
            <person name="Sahin N."/>
            <person name="Ay H."/>
            <person name="Saygin H."/>
        </authorList>
    </citation>
    <scope>NUCLEOTIDE SEQUENCE [LARGE SCALE GENOMIC DNA]</scope>
    <source>
        <strain evidence="7 8">DSM 45347</strain>
    </source>
</reference>
<keyword evidence="2 5" id="KW-0812">Transmembrane</keyword>
<dbReference type="EMBL" id="SMJW01000143">
    <property type="protein sequence ID" value="TDC12135.1"/>
    <property type="molecule type" value="Genomic_DNA"/>
</dbReference>